<name>A0A7X2ZFQ7_9BACL</name>
<dbReference type="EMBL" id="WNZX01000043">
    <property type="protein sequence ID" value="MUG74083.1"/>
    <property type="molecule type" value="Genomic_DNA"/>
</dbReference>
<dbReference type="GO" id="GO:0032259">
    <property type="term" value="P:methylation"/>
    <property type="evidence" value="ECO:0007669"/>
    <property type="project" value="UniProtKB-KW"/>
</dbReference>
<comment type="caution">
    <text evidence="1">The sequence shown here is derived from an EMBL/GenBank/DDBJ whole genome shotgun (WGS) entry which is preliminary data.</text>
</comment>
<dbReference type="Pfam" id="PF06962">
    <property type="entry name" value="rRNA_methylase"/>
    <property type="match status" value="1"/>
</dbReference>
<keyword evidence="1" id="KW-0489">Methyltransferase</keyword>
<reference evidence="1 2" key="1">
    <citation type="submission" date="2019-11" db="EMBL/GenBank/DDBJ databases">
        <title>Draft genome sequences of five Paenibacillus species of dairy origin.</title>
        <authorList>
            <person name="Olajide A.M."/>
            <person name="Chen S."/>
            <person name="Lapointe G."/>
        </authorList>
    </citation>
    <scope>NUCLEOTIDE SEQUENCE [LARGE SCALE GENOMIC DNA]</scope>
    <source>
        <strain evidence="1 2">2CS3</strain>
    </source>
</reference>
<evidence type="ECO:0000313" key="1">
    <source>
        <dbReference type="EMBL" id="MUG74083.1"/>
    </source>
</evidence>
<organism evidence="1 2">
    <name type="scientific">Paenibacillus validus</name>
    <dbReference type="NCBI Taxonomy" id="44253"/>
    <lineage>
        <taxon>Bacteria</taxon>
        <taxon>Bacillati</taxon>
        <taxon>Bacillota</taxon>
        <taxon>Bacilli</taxon>
        <taxon>Bacillales</taxon>
        <taxon>Paenibacillaceae</taxon>
        <taxon>Paenibacillus</taxon>
    </lineage>
</organism>
<evidence type="ECO:0000313" key="2">
    <source>
        <dbReference type="Proteomes" id="UP000450917"/>
    </source>
</evidence>
<gene>
    <name evidence="1" type="ORF">GNP93_26270</name>
</gene>
<proteinExistence type="predicted"/>
<dbReference type="Gene3D" id="3.40.50.150">
    <property type="entry name" value="Vaccinia Virus protein VP39"/>
    <property type="match status" value="1"/>
</dbReference>
<dbReference type="SUPFAM" id="SSF53335">
    <property type="entry name" value="S-adenosyl-L-methionine-dependent methyltransferases"/>
    <property type="match status" value="1"/>
</dbReference>
<accession>A0A7X2ZFQ7</accession>
<dbReference type="PANTHER" id="PTHR35276">
    <property type="entry name" value="S-ADENOSYL-L-METHIONINE-DEPENDENT METHYLTRANSFERASES SUPERFAMILY PROTEIN"/>
    <property type="match status" value="1"/>
</dbReference>
<dbReference type="GO" id="GO:0008168">
    <property type="term" value="F:methyltransferase activity"/>
    <property type="evidence" value="ECO:0007669"/>
    <property type="project" value="UniProtKB-KW"/>
</dbReference>
<protein>
    <submittedName>
        <fullName evidence="1">SAM-dependent methyltransferase</fullName>
    </submittedName>
</protein>
<keyword evidence="2" id="KW-1185">Reference proteome</keyword>
<dbReference type="InterPro" id="IPR029063">
    <property type="entry name" value="SAM-dependent_MTases_sf"/>
</dbReference>
<sequence length="190" mass="20262">MGFISVLSFAHKLMEERVQAGETVIDATAGNGVDTVFLAKQVGTGGIVYAFDIQETAIACTAARCAQEVPGHRVELVLRSHAELADAIPVEHHGRIAAVAFNLGYLPGHDHGTVTLPDSTLAALQAAAGLLRRGGIITIVLYTGHPGGPEEAEAVEAWAAALPQADYQVLTYRFLNQRNRPPYVIAIEKR</sequence>
<dbReference type="Proteomes" id="UP000450917">
    <property type="component" value="Unassembled WGS sequence"/>
</dbReference>
<keyword evidence="1" id="KW-0808">Transferase</keyword>
<dbReference type="RefSeq" id="WP_155615857.1">
    <property type="nucleotide sequence ID" value="NZ_WNZX01000043.1"/>
</dbReference>
<dbReference type="InterPro" id="IPR010719">
    <property type="entry name" value="MnmM_MeTrfase"/>
</dbReference>
<dbReference type="PANTHER" id="PTHR35276:SF1">
    <property type="entry name" value="TRNA (MNM(5)S(2)U34)-METHYLTRANSFERASE, CHLOROPLASTIC"/>
    <property type="match status" value="1"/>
</dbReference>
<dbReference type="AlphaFoldDB" id="A0A7X2ZFQ7"/>